<accession>A0A109UH04</accession>
<dbReference type="OrthoDB" id="9811016at2"/>
<dbReference type="PANTHER" id="PTHR33969">
    <property type="entry name" value="SEGREGATION AND CONDENSATION PROTEIN A"/>
    <property type="match status" value="1"/>
</dbReference>
<dbReference type="RefSeq" id="WP_067632133.1">
    <property type="nucleotide sequence ID" value="NZ_CP013213.1"/>
</dbReference>
<dbReference type="PANTHER" id="PTHR33969:SF2">
    <property type="entry name" value="SEGREGATION AND CONDENSATION PROTEIN A"/>
    <property type="match status" value="1"/>
</dbReference>
<dbReference type="EMBL" id="CP013213">
    <property type="protein sequence ID" value="AMC93393.1"/>
    <property type="molecule type" value="Genomic_DNA"/>
</dbReference>
<sequence length="241" mass="28108">MAFEVTIEQFSGPLDLMLYLIKDKKLDLFDLNILELANQYADFLNHAKEQKLEIAAEYIAELAGLIEYKSKKLLPRDKSELDVKELEDQETDLVKRLLEYQRYKEVSMELAVRYQERLQQHTKPISVQLLKDIKTSLKDSISYDQTPYDLMNAMVKVMQRFKLANPHEVSIERVEYSVDDRIISLRMEFLNKKVMTLDDLLEKSPNVSFMIVTFLAVLDMLRMGDLLLSTQNDAIYLKGAV</sequence>
<dbReference type="AlphaFoldDB" id="A0A109UH04"/>
<name>A0A109UH04_9FIRM</name>
<keyword evidence="1" id="KW-0159">Chromosome partition</keyword>
<dbReference type="STRING" id="1514105.AOC36_05190"/>
<dbReference type="KEGG" id="erl:AOC36_05190"/>
<keyword evidence="3" id="KW-0223">Dioxygenase</keyword>
<keyword evidence="4" id="KW-1185">Reference proteome</keyword>
<reference evidence="3 4" key="1">
    <citation type="submission" date="2015-10" db="EMBL/GenBank/DDBJ databases">
        <title>Erysipelothrix larvae sp. LV19 isolated from the larval gut of the rhinoceros beetle, Trypoxylus dichotomus.</title>
        <authorList>
            <person name="Lim S."/>
            <person name="Kim B.-C."/>
        </authorList>
    </citation>
    <scope>NUCLEOTIDE SEQUENCE [LARGE SCALE GENOMIC DNA]</scope>
    <source>
        <strain evidence="3 4">LV19</strain>
    </source>
</reference>
<dbReference type="GO" id="GO:0007059">
    <property type="term" value="P:chromosome segregation"/>
    <property type="evidence" value="ECO:0007669"/>
    <property type="project" value="UniProtKB-KW"/>
</dbReference>
<evidence type="ECO:0000256" key="2">
    <source>
        <dbReference type="ARBA" id="ARBA00044777"/>
    </source>
</evidence>
<dbReference type="Proteomes" id="UP000063781">
    <property type="component" value="Chromosome"/>
</dbReference>
<organism evidence="3 4">
    <name type="scientific">Erysipelothrix larvae</name>
    <dbReference type="NCBI Taxonomy" id="1514105"/>
    <lineage>
        <taxon>Bacteria</taxon>
        <taxon>Bacillati</taxon>
        <taxon>Bacillota</taxon>
        <taxon>Erysipelotrichia</taxon>
        <taxon>Erysipelotrichales</taxon>
        <taxon>Erysipelotrichaceae</taxon>
        <taxon>Erysipelothrix</taxon>
    </lineage>
</organism>
<dbReference type="InterPro" id="IPR003768">
    <property type="entry name" value="ScpA"/>
</dbReference>
<evidence type="ECO:0000313" key="3">
    <source>
        <dbReference type="EMBL" id="AMC93393.1"/>
    </source>
</evidence>
<gene>
    <name evidence="3" type="ORF">AOC36_05190</name>
</gene>
<proteinExistence type="predicted"/>
<dbReference type="Gene3D" id="6.10.250.2410">
    <property type="match status" value="1"/>
</dbReference>
<dbReference type="Pfam" id="PF02616">
    <property type="entry name" value="SMC_ScpA"/>
    <property type="match status" value="1"/>
</dbReference>
<evidence type="ECO:0000256" key="1">
    <source>
        <dbReference type="ARBA" id="ARBA00022829"/>
    </source>
</evidence>
<dbReference type="GO" id="GO:0051213">
    <property type="term" value="F:dioxygenase activity"/>
    <property type="evidence" value="ECO:0007669"/>
    <property type="project" value="UniProtKB-KW"/>
</dbReference>
<protein>
    <recommendedName>
        <fullName evidence="2">Segregation and condensation protein A</fullName>
    </recommendedName>
</protein>
<evidence type="ECO:0000313" key="4">
    <source>
        <dbReference type="Proteomes" id="UP000063781"/>
    </source>
</evidence>
<keyword evidence="3" id="KW-0560">Oxidoreductase</keyword>